<sequence>MGKPLSPRIIEVSQGEAEETRHLTHLPTIVLRGSNLGLNISKYECRRALYQPSTSPDTSLVLLIKLRPVSHG</sequence>
<dbReference type="Proteomes" id="UP001283361">
    <property type="component" value="Unassembled WGS sequence"/>
</dbReference>
<dbReference type="AlphaFoldDB" id="A0AAE1D7Y2"/>
<comment type="caution">
    <text evidence="1">The sequence shown here is derived from an EMBL/GenBank/DDBJ whole genome shotgun (WGS) entry which is preliminary data.</text>
</comment>
<dbReference type="EMBL" id="JAWDGP010004969">
    <property type="protein sequence ID" value="KAK3760651.1"/>
    <property type="molecule type" value="Genomic_DNA"/>
</dbReference>
<keyword evidence="2" id="KW-1185">Reference proteome</keyword>
<accession>A0AAE1D7Y2</accession>
<organism evidence="1 2">
    <name type="scientific">Elysia crispata</name>
    <name type="common">lettuce slug</name>
    <dbReference type="NCBI Taxonomy" id="231223"/>
    <lineage>
        <taxon>Eukaryota</taxon>
        <taxon>Metazoa</taxon>
        <taxon>Spiralia</taxon>
        <taxon>Lophotrochozoa</taxon>
        <taxon>Mollusca</taxon>
        <taxon>Gastropoda</taxon>
        <taxon>Heterobranchia</taxon>
        <taxon>Euthyneura</taxon>
        <taxon>Panpulmonata</taxon>
        <taxon>Sacoglossa</taxon>
        <taxon>Placobranchoidea</taxon>
        <taxon>Plakobranchidae</taxon>
        <taxon>Elysia</taxon>
    </lineage>
</organism>
<name>A0AAE1D7Y2_9GAST</name>
<evidence type="ECO:0000313" key="2">
    <source>
        <dbReference type="Proteomes" id="UP001283361"/>
    </source>
</evidence>
<proteinExistence type="predicted"/>
<reference evidence="1" key="1">
    <citation type="journal article" date="2023" name="G3 (Bethesda)">
        <title>A reference genome for the long-term kleptoplast-retaining sea slug Elysia crispata morphotype clarki.</title>
        <authorList>
            <person name="Eastman K.E."/>
            <person name="Pendleton A.L."/>
            <person name="Shaikh M.A."/>
            <person name="Suttiyut T."/>
            <person name="Ogas R."/>
            <person name="Tomko P."/>
            <person name="Gavelis G."/>
            <person name="Widhalm J.R."/>
            <person name="Wisecaver J.H."/>
        </authorList>
    </citation>
    <scope>NUCLEOTIDE SEQUENCE</scope>
    <source>
        <strain evidence="1">ECLA1</strain>
    </source>
</reference>
<evidence type="ECO:0000313" key="1">
    <source>
        <dbReference type="EMBL" id="KAK3760651.1"/>
    </source>
</evidence>
<gene>
    <name evidence="1" type="ORF">RRG08_058649</name>
</gene>
<protein>
    <submittedName>
        <fullName evidence="1">Uncharacterized protein</fullName>
    </submittedName>
</protein>